<reference evidence="2" key="1">
    <citation type="journal article" date="2011" name="Science">
        <title>The plant cell wall-decomposing machinery underlies the functional diversity of forest fungi.</title>
        <authorList>
            <person name="Eastwood D.C."/>
            <person name="Floudas D."/>
            <person name="Binder M."/>
            <person name="Majcherczyk A."/>
            <person name="Schneider P."/>
            <person name="Aerts A."/>
            <person name="Asiegbu F.O."/>
            <person name="Baker S.E."/>
            <person name="Barry K."/>
            <person name="Bendiksby M."/>
            <person name="Blumentritt M."/>
            <person name="Coutinho P.M."/>
            <person name="Cullen D."/>
            <person name="de Vries R.P."/>
            <person name="Gathman A."/>
            <person name="Goodell B."/>
            <person name="Henrissat B."/>
            <person name="Ihrmark K."/>
            <person name="Kauserud H."/>
            <person name="Kohler A."/>
            <person name="LaButti K."/>
            <person name="Lapidus A."/>
            <person name="Lavin J.L."/>
            <person name="Lee Y.-H."/>
            <person name="Lindquist E."/>
            <person name="Lilly W."/>
            <person name="Lucas S."/>
            <person name="Morin E."/>
            <person name="Murat C."/>
            <person name="Oguiza J.A."/>
            <person name="Park J."/>
            <person name="Pisabarro A.G."/>
            <person name="Riley R."/>
            <person name="Rosling A."/>
            <person name="Salamov A."/>
            <person name="Schmidt O."/>
            <person name="Schmutz J."/>
            <person name="Skrede I."/>
            <person name="Stenlid J."/>
            <person name="Wiebenga A."/>
            <person name="Xie X."/>
            <person name="Kuees U."/>
            <person name="Hibbett D.S."/>
            <person name="Hoffmeister D."/>
            <person name="Hoegberg N."/>
            <person name="Martin F."/>
            <person name="Grigoriev I.V."/>
            <person name="Watkinson S.C."/>
        </authorList>
    </citation>
    <scope>NUCLEOTIDE SEQUENCE [LARGE SCALE GENOMIC DNA]</scope>
    <source>
        <strain evidence="2">strain S7.3</strain>
    </source>
</reference>
<dbReference type="HOGENOM" id="CLU_1489867_0_0_1"/>
<dbReference type="AlphaFoldDB" id="F8QED4"/>
<evidence type="ECO:0000313" key="2">
    <source>
        <dbReference type="Proteomes" id="UP000008063"/>
    </source>
</evidence>
<dbReference type="EMBL" id="GL945492">
    <property type="protein sequence ID" value="EGN93509.1"/>
    <property type="molecule type" value="Genomic_DNA"/>
</dbReference>
<dbReference type="InParanoid" id="F8QED4"/>
<name>F8QED4_SERL3</name>
<proteinExistence type="predicted"/>
<protein>
    <submittedName>
        <fullName evidence="1">Uncharacterized protein</fullName>
    </submittedName>
</protein>
<organism evidence="2">
    <name type="scientific">Serpula lacrymans var. lacrymans (strain S7.3)</name>
    <name type="common">Dry rot fungus</name>
    <dbReference type="NCBI Taxonomy" id="936435"/>
    <lineage>
        <taxon>Eukaryota</taxon>
        <taxon>Fungi</taxon>
        <taxon>Dikarya</taxon>
        <taxon>Basidiomycota</taxon>
        <taxon>Agaricomycotina</taxon>
        <taxon>Agaricomycetes</taxon>
        <taxon>Agaricomycetidae</taxon>
        <taxon>Boletales</taxon>
        <taxon>Coniophorineae</taxon>
        <taxon>Serpulaceae</taxon>
        <taxon>Serpula</taxon>
    </lineage>
</organism>
<dbReference type="Proteomes" id="UP000008063">
    <property type="component" value="Unassembled WGS sequence"/>
</dbReference>
<sequence length="198" mass="22674">MSMLLGSDFTLATTDKLAEAIQKPNAKPKGSVKPWRSSTKIMWSLKSMSTGAVSASSNIQKNFVPCWWVDHVKDDTTTNPSVGMQEEATASNCVQCNEGIWVINAISESLRWAERSQEDRMPVPLQEDIPANAIEEDSEEHSEEDQLRQAWEVLNEHKLDHYVFSENRAAELEYDRWTILQFRTEAVLMYYGLMDREK</sequence>
<keyword evidence="2" id="KW-1185">Reference proteome</keyword>
<gene>
    <name evidence="1" type="ORF">SERLA73DRAFT_156417</name>
</gene>
<evidence type="ECO:0000313" key="1">
    <source>
        <dbReference type="EMBL" id="EGN93509.1"/>
    </source>
</evidence>
<accession>F8QED4</accession>